<keyword evidence="7 10" id="KW-0811">Translocation</keyword>
<feature type="transmembrane region" description="Helical" evidence="10">
    <location>
        <begin position="208"/>
        <end position="230"/>
    </location>
</feature>
<evidence type="ECO:0000256" key="8">
    <source>
        <dbReference type="ARBA" id="ARBA00023136"/>
    </source>
</evidence>
<dbReference type="InterPro" id="IPR023201">
    <property type="entry name" value="SecY_dom_sf"/>
</dbReference>
<dbReference type="HAMAP" id="MF_01465">
    <property type="entry name" value="SecY"/>
    <property type="match status" value="1"/>
</dbReference>
<dbReference type="PROSITE" id="PS00755">
    <property type="entry name" value="SECY_1"/>
    <property type="match status" value="1"/>
</dbReference>
<evidence type="ECO:0000256" key="6">
    <source>
        <dbReference type="ARBA" id="ARBA00022989"/>
    </source>
</evidence>
<evidence type="ECO:0000256" key="5">
    <source>
        <dbReference type="ARBA" id="ARBA00022927"/>
    </source>
</evidence>
<evidence type="ECO:0000256" key="13">
    <source>
        <dbReference type="RuleBase" id="RU004349"/>
    </source>
</evidence>
<organism evidence="14 15">
    <name type="scientific">Ehrlichia ruminantium (strain Welgevonden)</name>
    <dbReference type="NCBI Taxonomy" id="254945"/>
    <lineage>
        <taxon>Bacteria</taxon>
        <taxon>Pseudomonadati</taxon>
        <taxon>Pseudomonadota</taxon>
        <taxon>Alphaproteobacteria</taxon>
        <taxon>Rickettsiales</taxon>
        <taxon>Anaplasmataceae</taxon>
        <taxon>Ehrlichia</taxon>
    </lineage>
</organism>
<comment type="subcellular location">
    <subcellularLocation>
        <location evidence="10">Cell inner membrane</location>
        <topology evidence="10">Multi-pass membrane protein</topology>
    </subcellularLocation>
    <subcellularLocation>
        <location evidence="1 12">Membrane</location>
        <topology evidence="1 12">Multi-pass membrane protein</topology>
    </subcellularLocation>
</comment>
<protein>
    <recommendedName>
        <fullName evidence="9 10">Protein translocase subunit SecY</fullName>
    </recommendedName>
</protein>
<feature type="transmembrane region" description="Helical" evidence="10">
    <location>
        <begin position="147"/>
        <end position="167"/>
    </location>
</feature>
<dbReference type="Pfam" id="PF00344">
    <property type="entry name" value="SecY"/>
    <property type="match status" value="1"/>
</dbReference>
<dbReference type="EMBL" id="CR925678">
    <property type="protein sequence ID" value="CAI27113.1"/>
    <property type="molecule type" value="Genomic_DNA"/>
</dbReference>
<evidence type="ECO:0000256" key="11">
    <source>
        <dbReference type="RuleBase" id="RU000537"/>
    </source>
</evidence>
<feature type="transmembrane region" description="Helical" evidence="10">
    <location>
        <begin position="363"/>
        <end position="381"/>
    </location>
</feature>
<dbReference type="KEGG" id="erw:ERWE_CDS_06190"/>
<feature type="transmembrane region" description="Helical" evidence="10">
    <location>
        <begin position="45"/>
        <end position="64"/>
    </location>
</feature>
<evidence type="ECO:0000256" key="12">
    <source>
        <dbReference type="RuleBase" id="RU003484"/>
    </source>
</evidence>
<dbReference type="GeneID" id="33057497"/>
<evidence type="ECO:0000256" key="3">
    <source>
        <dbReference type="ARBA" id="ARBA00022448"/>
    </source>
</evidence>
<dbReference type="Gene3D" id="1.10.3370.10">
    <property type="entry name" value="SecY subunit domain"/>
    <property type="match status" value="1"/>
</dbReference>
<feature type="transmembrane region" description="Helical" evidence="10">
    <location>
        <begin position="387"/>
        <end position="408"/>
    </location>
</feature>
<dbReference type="InterPro" id="IPR030659">
    <property type="entry name" value="SecY_CS"/>
</dbReference>
<reference evidence="14 15" key="1">
    <citation type="journal article" date="2006" name="J. Bacteriol.">
        <title>Comparative genomic analysis of three strains of Ehrlichia ruminantium reveals an active process of genome size plasticity.</title>
        <authorList>
            <person name="Frutos R."/>
            <person name="Viari A."/>
            <person name="Ferraz C."/>
            <person name="Morgat A."/>
            <person name="Eychenie S."/>
            <person name="Kandassami Y."/>
            <person name="Chantal I."/>
            <person name="Bensaid A."/>
            <person name="Coissac E."/>
            <person name="Vachiery N."/>
            <person name="Demaille J."/>
            <person name="Martinez D."/>
        </authorList>
    </citation>
    <scope>NUCLEOTIDE SEQUENCE [LARGE SCALE GENOMIC DNA]</scope>
    <source>
        <strain evidence="14 15">Welgevonden</strain>
    </source>
</reference>
<feature type="transmembrane region" description="Helical" evidence="10">
    <location>
        <begin position="15"/>
        <end position="33"/>
    </location>
</feature>
<keyword evidence="10" id="KW-0997">Cell inner membrane</keyword>
<keyword evidence="15" id="KW-1185">Reference proteome</keyword>
<keyword evidence="10" id="KW-1003">Cell membrane</keyword>
<keyword evidence="8 10" id="KW-0472">Membrane</keyword>
<dbReference type="PIRSF" id="PIRSF004557">
    <property type="entry name" value="SecY"/>
    <property type="match status" value="1"/>
</dbReference>
<feature type="transmembrane region" description="Helical" evidence="10">
    <location>
        <begin position="111"/>
        <end position="131"/>
    </location>
</feature>
<keyword evidence="4 10" id="KW-0812">Transmembrane</keyword>
<dbReference type="InterPro" id="IPR002208">
    <property type="entry name" value="SecY/SEC61-alpha"/>
</dbReference>
<dbReference type="GO" id="GO:0043952">
    <property type="term" value="P:protein transport by the Sec complex"/>
    <property type="evidence" value="ECO:0007669"/>
    <property type="project" value="UniProtKB-UniRule"/>
</dbReference>
<dbReference type="GO" id="GO:0006605">
    <property type="term" value="P:protein targeting"/>
    <property type="evidence" value="ECO:0007669"/>
    <property type="project" value="UniProtKB-UniRule"/>
</dbReference>
<evidence type="ECO:0000256" key="10">
    <source>
        <dbReference type="HAMAP-Rule" id="MF_01465"/>
    </source>
</evidence>
<evidence type="ECO:0000256" key="1">
    <source>
        <dbReference type="ARBA" id="ARBA00004141"/>
    </source>
</evidence>
<comment type="subunit">
    <text evidence="10">Component of the Sec protein translocase complex. Heterotrimer consisting of SecY, SecE and SecG subunits. The heterotrimers can form oligomers, although 1 heterotrimer is thought to be able to translocate proteins. Interacts with the ribosome. Interacts with SecDF, and other proteins may be involved. Interacts with SecA.</text>
</comment>
<dbReference type="GO" id="GO:0005886">
    <property type="term" value="C:plasma membrane"/>
    <property type="evidence" value="ECO:0007669"/>
    <property type="project" value="UniProtKB-SubCell"/>
</dbReference>
<dbReference type="AlphaFoldDB" id="A0A0H3M8S2"/>
<feature type="transmembrane region" description="Helical" evidence="10">
    <location>
        <begin position="306"/>
        <end position="327"/>
    </location>
</feature>
<feature type="transmembrane region" description="Helical" evidence="10">
    <location>
        <begin position="70"/>
        <end position="91"/>
    </location>
</feature>
<dbReference type="PROSITE" id="PS00756">
    <property type="entry name" value="SECY_2"/>
    <property type="match status" value="1"/>
</dbReference>
<dbReference type="FunFam" id="1.10.3370.10:FF:000001">
    <property type="entry name" value="Preprotein translocase subunit SecY"/>
    <property type="match status" value="1"/>
</dbReference>
<evidence type="ECO:0000256" key="7">
    <source>
        <dbReference type="ARBA" id="ARBA00023010"/>
    </source>
</evidence>
<dbReference type="RefSeq" id="WP_011155270.1">
    <property type="nucleotide sequence ID" value="NC_005295.2"/>
</dbReference>
<dbReference type="KEGG" id="eru:Erum5890"/>
<evidence type="ECO:0000256" key="4">
    <source>
        <dbReference type="ARBA" id="ARBA00022692"/>
    </source>
</evidence>
<sequence length="432" mass="48352">MALLSWNKDNLLGKIWFTLLALIIYRLGTYIPIPGINPDVIDAVISKHSVGVLGIFNVFSGGALGRMTIFALNVMPYIVSSIIMQLLSVTIPRLNEMRQSGELGRVKINTYVRYITIVFCLIQGSIILLGLEKMNTQTSIVVIDPGLLFRVVGISSLLGGTMFLLWLGDSINKRGIGNGISLIIFTGIIAELPGSFSAMFLLGKNGNVPIFVILLMILIFFALLLLIIFVEKSYRKILVQYPKRQVKNKLYNTASTYVPLKINISGVIPPIFANALLLSPITVANFHQGSPWSDFILMYFSSGKLLYIVCYALLIVFFAFFYMTFVFDAKETSELLKKNGGFVPGKRPGNSTCEYFNYVMKRLTVLGSVYLTVICIVPELIRYYYSISFTLGGTSFLIIVNVIIDTFSQIQTHLYSSRYSTLIKKSELWKIK</sequence>
<dbReference type="InterPro" id="IPR026593">
    <property type="entry name" value="SecY"/>
</dbReference>
<comment type="function">
    <text evidence="10 11">The central subunit of the protein translocation channel SecYEG. Consists of two halves formed by TMs 1-5 and 6-10. These two domains form a lateral gate at the front which open onto the bilayer between TMs 2 and 7, and are clamped together by SecE at the back. The channel is closed by both a pore ring composed of hydrophobic SecY resides and a short helix (helix 2A) on the extracellular side of the membrane which forms a plug. The plug probably moves laterally to allow the channel to open. The ring and the pore may move independently.</text>
</comment>
<name>A0A0H3M8S2_EHRRW</name>
<evidence type="ECO:0000256" key="2">
    <source>
        <dbReference type="ARBA" id="ARBA00005751"/>
    </source>
</evidence>
<dbReference type="HOGENOM" id="CLU_030313_0_2_5"/>
<evidence type="ECO:0000313" key="14">
    <source>
        <dbReference type="EMBL" id="CAI27113.1"/>
    </source>
</evidence>
<accession>A0A0H3M8S2</accession>
<dbReference type="PRINTS" id="PR00303">
    <property type="entry name" value="SECYTRNLCASE"/>
</dbReference>
<proteinExistence type="inferred from homology"/>
<dbReference type="GO" id="GO:0065002">
    <property type="term" value="P:intracellular protein transmembrane transport"/>
    <property type="evidence" value="ECO:0007669"/>
    <property type="project" value="UniProtKB-UniRule"/>
</dbReference>
<dbReference type="PANTHER" id="PTHR10906">
    <property type="entry name" value="SECY/SEC61-ALPHA FAMILY MEMBER"/>
    <property type="match status" value="1"/>
</dbReference>
<keyword evidence="3 10" id="KW-0813">Transport</keyword>
<evidence type="ECO:0000313" key="15">
    <source>
        <dbReference type="Proteomes" id="UP000001021"/>
    </source>
</evidence>
<dbReference type="SUPFAM" id="SSF103491">
    <property type="entry name" value="Preprotein translocase SecY subunit"/>
    <property type="match status" value="1"/>
</dbReference>
<feature type="transmembrane region" description="Helical" evidence="10">
    <location>
        <begin position="179"/>
        <end position="202"/>
    </location>
</feature>
<dbReference type="eggNOG" id="COG0201">
    <property type="taxonomic scope" value="Bacteria"/>
</dbReference>
<comment type="similarity">
    <text evidence="2 10 13">Belongs to the SecY/SEC61-alpha family.</text>
</comment>
<gene>
    <name evidence="10 14" type="primary">secY</name>
    <name evidence="14" type="ordered locus">ERWE_CDS_06190</name>
</gene>
<dbReference type="Proteomes" id="UP000001021">
    <property type="component" value="Chromosome"/>
</dbReference>
<keyword evidence="6 10" id="KW-1133">Transmembrane helix</keyword>
<dbReference type="NCBIfam" id="TIGR00967">
    <property type="entry name" value="3a0501s007"/>
    <property type="match status" value="1"/>
</dbReference>
<keyword evidence="5 10" id="KW-0653">Protein transport</keyword>
<evidence type="ECO:0000256" key="9">
    <source>
        <dbReference type="ARBA" id="ARBA00039733"/>
    </source>
</evidence>